<dbReference type="EMBL" id="KJ909290">
    <property type="protein sequence ID" value="AIM49603.1"/>
    <property type="molecule type" value="Genomic_DNA"/>
</dbReference>
<keyword evidence="1" id="KW-0614">Plasmid</keyword>
<sequence>MIAISMMLLLSKKGQHPRRGMVAPMGLKVSKITQRQLLPNKFLALTKVSRDFEIIPVRFLFSDFLNLSYLRFNDCFGLFSLGSTFFDDGLYRPHCRNCEFVPKEQTDTLEHFSENDEGKSKCLRAYVQCAQRCKQNYNESDDVHGVAPM</sequence>
<geneLocation type="plasmid" evidence="1">
    <name>pSN254b</name>
</geneLocation>
<protein>
    <submittedName>
        <fullName evidence="1">Uncharacterized protein</fullName>
    </submittedName>
</protein>
<accession>A0A096Y6A7</accession>
<reference evidence="1" key="1">
    <citation type="journal article" date="2014" name="Antimicrob. Agents Chemother.">
        <title>Detection of variants of the pRAS3, pAB5S9, and pSN254 plasmids in Aeromonas salmonicida subsp. salmonicida: multidrug-resistance, interspecies exchanges, and plasmid reshaping.</title>
        <authorList>
            <person name="Vincent A.T."/>
            <person name="Trudel M.V."/>
            <person name="Paquet V.E."/>
            <person name="Boyle B."/>
            <person name="Tanaka K.H."/>
            <person name="Dallaire-Dufresne S."/>
            <person name="Daher R.K."/>
            <person name="Frenette M."/>
            <person name="Derome N."/>
            <person name="Charette S.J."/>
        </authorList>
    </citation>
    <scope>NUCLEOTIDE SEQUENCE</scope>
    <source>
        <strain evidence="1">2004-05MF26</strain>
        <plasmid evidence="1">pSN254b</plasmid>
    </source>
</reference>
<organism evidence="1">
    <name type="scientific">Aeromonas salmonicida subsp. salmonicida</name>
    <dbReference type="NCBI Taxonomy" id="29491"/>
    <lineage>
        <taxon>Bacteria</taxon>
        <taxon>Pseudomonadati</taxon>
        <taxon>Pseudomonadota</taxon>
        <taxon>Gammaproteobacteria</taxon>
        <taxon>Aeromonadales</taxon>
        <taxon>Aeromonadaceae</taxon>
        <taxon>Aeromonas</taxon>
    </lineage>
</organism>
<name>A0A096Y6A7_AERSS</name>
<dbReference type="AlphaFoldDB" id="A0A096Y6A7"/>
<proteinExistence type="predicted"/>
<evidence type="ECO:0000313" key="1">
    <source>
        <dbReference type="EMBL" id="AIM49603.1"/>
    </source>
</evidence>